<dbReference type="Pfam" id="PF18759">
    <property type="entry name" value="Plavaka"/>
    <property type="match status" value="3"/>
</dbReference>
<dbReference type="GO" id="GO:0008270">
    <property type="term" value="F:zinc ion binding"/>
    <property type="evidence" value="ECO:0007669"/>
    <property type="project" value="UniProtKB-KW"/>
</dbReference>
<accession>A0A9P7AFU0</accession>
<dbReference type="PROSITE" id="PS50157">
    <property type="entry name" value="ZINC_FINGER_C2H2_2"/>
    <property type="match status" value="1"/>
</dbReference>
<sequence>MSHHCPSCGKTFQDHTSVARHMSQPRSGCNTWLEDLINSTTLSNEDHPMDSADGSDVEPFQGLSDNFYDFGDFVHGGGSERERNSELTGEDGYTFLGLIHQKTNLYYPFSTWLLRSGLSMGKIDSFLSLEMIKDLPLSFRSAKELRGRAEMLPSGPHWQSRSPVVLYWPAIFNHPVYTTTEKKCRVFTEWMTENDAWDMQSAIPSGATLLGTILSSDKTNITSLTGDPLLPVPKFIHKKKRMRGMLEDRLVHQCLDIVLEPLKQAARSGIMLLDPIGHNPFQHEPRTKSTTLAQLAVAKSCADPNDVEKPFWWDWLLAEPSHFFTPESLHHIHKQFYDHDVKWLICAVGESEIDFRFSVLQPMTGYRHFLTGRLPTDVLAAVRALMQFRYLVQLPHVDEENLKRISSTLAEFHAKKDAIIAAGVRRGSGNRVINKWYIPKLELMQSIIASIRNSGIIGQWSADVTEHAHITEVKDPARSTNNNNYNPQICRYLDRAEKCRRFELATGILDCEESVGKLGDLDPDDEDTDVDDADRTALHLVYDPSIQNITVDEATIKFALPDLQPAIADFLQWEATYGHAHVHAIGGPRRAGPTAILPFDKIQVWFKIRVQEMELYDAHAVRSAQMLNCAPPNNPWTLGHYDTSIFKTDASHTWPNSGLSGHTVAQIRLIMRPIGKSSTRWLWKDQFLTYVQRFDISNDRDPTTQLHLLKRAKHSNGNRMGDVIPVSQMRAPINLILRFGAIADVRLTAYNSMEHAAEFWLNEFWDKTTFFVLSR</sequence>
<keyword evidence="1" id="KW-0863">Zinc-finger</keyword>
<dbReference type="Pfam" id="PF20722">
    <property type="entry name" value="DUF6830"/>
    <property type="match status" value="1"/>
</dbReference>
<dbReference type="AlphaFoldDB" id="A0A9P7AFU0"/>
<organism evidence="3 4">
    <name type="scientific">Suillus plorans</name>
    <dbReference type="NCBI Taxonomy" id="116603"/>
    <lineage>
        <taxon>Eukaryota</taxon>
        <taxon>Fungi</taxon>
        <taxon>Dikarya</taxon>
        <taxon>Basidiomycota</taxon>
        <taxon>Agaricomycotina</taxon>
        <taxon>Agaricomycetes</taxon>
        <taxon>Agaricomycetidae</taxon>
        <taxon>Boletales</taxon>
        <taxon>Suillineae</taxon>
        <taxon>Suillaceae</taxon>
        <taxon>Suillus</taxon>
    </lineage>
</organism>
<name>A0A9P7AFU0_9AGAM</name>
<evidence type="ECO:0000259" key="2">
    <source>
        <dbReference type="PROSITE" id="PS50157"/>
    </source>
</evidence>
<dbReference type="InterPro" id="IPR013087">
    <property type="entry name" value="Znf_C2H2_type"/>
</dbReference>
<keyword evidence="1" id="KW-0479">Metal-binding</keyword>
<keyword evidence="1" id="KW-0862">Zinc</keyword>
<dbReference type="Proteomes" id="UP000719766">
    <property type="component" value="Unassembled WGS sequence"/>
</dbReference>
<gene>
    <name evidence="3" type="ORF">HD556DRAFT_1434027</name>
</gene>
<proteinExistence type="predicted"/>
<evidence type="ECO:0000313" key="3">
    <source>
        <dbReference type="EMBL" id="KAG1788469.1"/>
    </source>
</evidence>
<evidence type="ECO:0000313" key="4">
    <source>
        <dbReference type="Proteomes" id="UP000719766"/>
    </source>
</evidence>
<dbReference type="InterPro" id="IPR049233">
    <property type="entry name" value="DUF6830"/>
</dbReference>
<protein>
    <recommendedName>
        <fullName evidence="2">C2H2-type domain-containing protein</fullName>
    </recommendedName>
</protein>
<dbReference type="OrthoDB" id="3232986at2759"/>
<dbReference type="EMBL" id="JABBWE010000068">
    <property type="protein sequence ID" value="KAG1788469.1"/>
    <property type="molecule type" value="Genomic_DNA"/>
</dbReference>
<dbReference type="RefSeq" id="XP_041155697.1">
    <property type="nucleotide sequence ID" value="XM_041305287.1"/>
</dbReference>
<reference evidence="3" key="1">
    <citation type="journal article" date="2020" name="New Phytol.">
        <title>Comparative genomics reveals dynamic genome evolution in host specialist ectomycorrhizal fungi.</title>
        <authorList>
            <person name="Lofgren L.A."/>
            <person name="Nguyen N.H."/>
            <person name="Vilgalys R."/>
            <person name="Ruytinx J."/>
            <person name="Liao H.L."/>
            <person name="Branco S."/>
            <person name="Kuo A."/>
            <person name="LaButti K."/>
            <person name="Lipzen A."/>
            <person name="Andreopoulos W."/>
            <person name="Pangilinan J."/>
            <person name="Riley R."/>
            <person name="Hundley H."/>
            <person name="Na H."/>
            <person name="Barry K."/>
            <person name="Grigoriev I.V."/>
            <person name="Stajich J.E."/>
            <person name="Kennedy P.G."/>
        </authorList>
    </citation>
    <scope>NUCLEOTIDE SEQUENCE</scope>
    <source>
        <strain evidence="3">S12</strain>
    </source>
</reference>
<evidence type="ECO:0000256" key="1">
    <source>
        <dbReference type="PROSITE-ProRule" id="PRU00042"/>
    </source>
</evidence>
<feature type="domain" description="C2H2-type" evidence="2">
    <location>
        <begin position="3"/>
        <end position="31"/>
    </location>
</feature>
<comment type="caution">
    <text evidence="3">The sequence shown here is derived from an EMBL/GenBank/DDBJ whole genome shotgun (WGS) entry which is preliminary data.</text>
</comment>
<dbReference type="GeneID" id="64599051"/>
<dbReference type="InterPro" id="IPR041078">
    <property type="entry name" value="Plavaka"/>
</dbReference>
<keyword evidence="4" id="KW-1185">Reference proteome</keyword>